<dbReference type="Pfam" id="PF00072">
    <property type="entry name" value="Response_reg"/>
    <property type="match status" value="1"/>
</dbReference>
<dbReference type="InterPro" id="IPR011006">
    <property type="entry name" value="CheY-like_superfamily"/>
</dbReference>
<feature type="domain" description="CheB-type methylesterase" evidence="7">
    <location>
        <begin position="157"/>
        <end position="347"/>
    </location>
</feature>
<evidence type="ECO:0000256" key="4">
    <source>
        <dbReference type="PROSITE-ProRule" id="PRU00050"/>
    </source>
</evidence>
<gene>
    <name evidence="3" type="primary">cheB</name>
    <name evidence="8" type="ORF">SAMN05216389_10262</name>
</gene>
<evidence type="ECO:0000256" key="5">
    <source>
        <dbReference type="PROSITE-ProRule" id="PRU00169"/>
    </source>
</evidence>
<evidence type="ECO:0000256" key="1">
    <source>
        <dbReference type="ARBA" id="ARBA00022801"/>
    </source>
</evidence>
<dbReference type="InterPro" id="IPR001789">
    <property type="entry name" value="Sig_transdc_resp-reg_receiver"/>
</dbReference>
<dbReference type="NCBIfam" id="NF009206">
    <property type="entry name" value="PRK12555.1"/>
    <property type="match status" value="1"/>
</dbReference>
<dbReference type="GO" id="GO:0006935">
    <property type="term" value="P:chemotaxis"/>
    <property type="evidence" value="ECO:0007669"/>
    <property type="project" value="UniProtKB-UniRule"/>
</dbReference>
<dbReference type="GO" id="GO:0050568">
    <property type="term" value="F:protein-glutamine glutaminase activity"/>
    <property type="evidence" value="ECO:0007669"/>
    <property type="project" value="UniProtKB-UniRule"/>
</dbReference>
<feature type="active site" evidence="3 4">
    <location>
        <position position="192"/>
    </location>
</feature>
<dbReference type="HAMAP" id="MF_00099">
    <property type="entry name" value="CheB_chemtxs"/>
    <property type="match status" value="1"/>
</dbReference>
<keyword evidence="3 4" id="KW-0145">Chemotaxis</keyword>
<dbReference type="InterPro" id="IPR000673">
    <property type="entry name" value="Sig_transdc_resp-reg_Me-estase"/>
</dbReference>
<sequence>MNSIRVIVIDDSAFMRKMISDILESDKRIEVIATARNGKEGIEKIKKLQPDVVTLDVEMPIMDGMTALLEIMNNNPVPVVMLSSLTSEGASKTLQAISNGAVDFIAKPSGSISLDIQTINQEIIEKVVAASQAQLTKSNTTKPIQPDLNQVQHTHHKSIIAIGSSTGGPRALQHVLTELPKDFKAPILIAQHMPKGFTKSLADRLNALSNIHVKEAVHGEIIKENTAYIAPGNHHMKIRSMGISHTIEITEEKLGYLYRPSVDVLFESLAQIKKINKLAVVLTGMGSDGAKGILYLKEKDPNSIVIAESEESSVVYGMPKAAVKTNAVDYNSHIQQIGSMINKITKG</sequence>
<comment type="PTM">
    <text evidence="3">Phosphorylated by CheA. Phosphorylation of the N-terminal regulatory domain activates the methylesterase activity.</text>
</comment>
<feature type="modified residue" description="4-aspartylphosphate" evidence="3 5">
    <location>
        <position position="56"/>
    </location>
</feature>
<feature type="active site" evidence="3 4">
    <location>
        <position position="165"/>
    </location>
</feature>
<comment type="domain">
    <text evidence="3">Contains a C-terminal catalytic domain, and an N-terminal region which modulates catalytic activity.</text>
</comment>
<organism evidence="8 9">
    <name type="scientific">Oceanobacillus limi</name>
    <dbReference type="NCBI Taxonomy" id="930131"/>
    <lineage>
        <taxon>Bacteria</taxon>
        <taxon>Bacillati</taxon>
        <taxon>Bacillota</taxon>
        <taxon>Bacilli</taxon>
        <taxon>Bacillales</taxon>
        <taxon>Bacillaceae</taxon>
        <taxon>Oceanobacillus</taxon>
    </lineage>
</organism>
<dbReference type="GO" id="GO:0005737">
    <property type="term" value="C:cytoplasm"/>
    <property type="evidence" value="ECO:0007669"/>
    <property type="project" value="UniProtKB-SubCell"/>
</dbReference>
<dbReference type="CDD" id="cd16432">
    <property type="entry name" value="CheB_Rec"/>
    <property type="match status" value="1"/>
</dbReference>
<dbReference type="EMBL" id="FOHE01000002">
    <property type="protein sequence ID" value="SES75673.1"/>
    <property type="molecule type" value="Genomic_DNA"/>
</dbReference>
<protein>
    <recommendedName>
        <fullName evidence="3">Protein-glutamate methylesterase/protein-glutamine glutaminase</fullName>
        <ecNumber evidence="3">3.1.1.61</ecNumber>
        <ecNumber evidence="3">3.5.1.44</ecNumber>
    </recommendedName>
</protein>
<comment type="catalytic activity">
    <reaction evidence="2 3">
        <text>[protein]-L-glutamate 5-O-methyl ester + H2O = L-glutamyl-[protein] + methanol + H(+)</text>
        <dbReference type="Rhea" id="RHEA:23236"/>
        <dbReference type="Rhea" id="RHEA-COMP:10208"/>
        <dbReference type="Rhea" id="RHEA-COMP:10311"/>
        <dbReference type="ChEBI" id="CHEBI:15377"/>
        <dbReference type="ChEBI" id="CHEBI:15378"/>
        <dbReference type="ChEBI" id="CHEBI:17790"/>
        <dbReference type="ChEBI" id="CHEBI:29973"/>
        <dbReference type="ChEBI" id="CHEBI:82795"/>
        <dbReference type="EC" id="3.1.1.61"/>
    </reaction>
</comment>
<dbReference type="CDD" id="cd17541">
    <property type="entry name" value="REC_CheB-like"/>
    <property type="match status" value="1"/>
</dbReference>
<comment type="subcellular location">
    <subcellularLocation>
        <location evidence="3">Cytoplasm</location>
    </subcellularLocation>
</comment>
<dbReference type="RefSeq" id="WP_090866549.1">
    <property type="nucleotide sequence ID" value="NZ_FOHE01000002.1"/>
</dbReference>
<accession>A0A1H9Z3T6</accession>
<keyword evidence="3" id="KW-0963">Cytoplasm</keyword>
<dbReference type="SUPFAM" id="SSF52738">
    <property type="entry name" value="Methylesterase CheB, C-terminal domain"/>
    <property type="match status" value="1"/>
</dbReference>
<comment type="catalytic activity">
    <reaction evidence="3">
        <text>L-glutaminyl-[protein] + H2O = L-glutamyl-[protein] + NH4(+)</text>
        <dbReference type="Rhea" id="RHEA:16441"/>
        <dbReference type="Rhea" id="RHEA-COMP:10207"/>
        <dbReference type="Rhea" id="RHEA-COMP:10208"/>
        <dbReference type="ChEBI" id="CHEBI:15377"/>
        <dbReference type="ChEBI" id="CHEBI:28938"/>
        <dbReference type="ChEBI" id="CHEBI:29973"/>
        <dbReference type="ChEBI" id="CHEBI:30011"/>
        <dbReference type="EC" id="3.5.1.44"/>
    </reaction>
</comment>
<dbReference type="PROSITE" id="PS50122">
    <property type="entry name" value="CHEB"/>
    <property type="match status" value="1"/>
</dbReference>
<dbReference type="EC" id="3.5.1.44" evidence="3"/>
<dbReference type="SUPFAM" id="SSF52172">
    <property type="entry name" value="CheY-like"/>
    <property type="match status" value="1"/>
</dbReference>
<evidence type="ECO:0000256" key="2">
    <source>
        <dbReference type="ARBA" id="ARBA00048267"/>
    </source>
</evidence>
<keyword evidence="3 5" id="KW-0597">Phosphoprotein</keyword>
<dbReference type="Gene3D" id="3.40.50.180">
    <property type="entry name" value="Methylesterase CheB, C-terminal domain"/>
    <property type="match status" value="1"/>
</dbReference>
<dbReference type="Pfam" id="PF01339">
    <property type="entry name" value="CheB_methylest"/>
    <property type="match status" value="1"/>
</dbReference>
<dbReference type="GO" id="GO:0008984">
    <property type="term" value="F:protein-glutamate methylesterase activity"/>
    <property type="evidence" value="ECO:0007669"/>
    <property type="project" value="UniProtKB-UniRule"/>
</dbReference>
<dbReference type="GO" id="GO:0000156">
    <property type="term" value="F:phosphorelay response regulator activity"/>
    <property type="evidence" value="ECO:0007669"/>
    <property type="project" value="InterPro"/>
</dbReference>
<feature type="active site" evidence="3 4">
    <location>
        <position position="288"/>
    </location>
</feature>
<dbReference type="PANTHER" id="PTHR42872">
    <property type="entry name" value="PROTEIN-GLUTAMATE METHYLESTERASE/PROTEIN-GLUTAMINE GLUTAMINASE"/>
    <property type="match status" value="1"/>
</dbReference>
<dbReference type="AlphaFoldDB" id="A0A1H9Z3T6"/>
<comment type="similarity">
    <text evidence="3">Belongs to the CheB family.</text>
</comment>
<dbReference type="STRING" id="930131.SAMN05216389_10262"/>
<dbReference type="InterPro" id="IPR035909">
    <property type="entry name" value="CheB_C"/>
</dbReference>
<dbReference type="EC" id="3.1.1.61" evidence="3"/>
<proteinExistence type="inferred from homology"/>
<dbReference type="NCBIfam" id="NF001965">
    <property type="entry name" value="PRK00742.1"/>
    <property type="match status" value="1"/>
</dbReference>
<dbReference type="OrthoDB" id="9793421at2"/>
<evidence type="ECO:0000259" key="7">
    <source>
        <dbReference type="PROSITE" id="PS50122"/>
    </source>
</evidence>
<feature type="domain" description="Response regulatory" evidence="6">
    <location>
        <begin position="5"/>
        <end position="122"/>
    </location>
</feature>
<reference evidence="8 9" key="1">
    <citation type="submission" date="2016-10" db="EMBL/GenBank/DDBJ databases">
        <authorList>
            <person name="de Groot N.N."/>
        </authorList>
    </citation>
    <scope>NUCLEOTIDE SEQUENCE [LARGE SCALE GENOMIC DNA]</scope>
    <source>
        <strain evidence="8 9">IBRC-M 10780</strain>
    </source>
</reference>
<dbReference type="Gene3D" id="3.40.50.2300">
    <property type="match status" value="1"/>
</dbReference>
<evidence type="ECO:0000256" key="3">
    <source>
        <dbReference type="HAMAP-Rule" id="MF_00099"/>
    </source>
</evidence>
<evidence type="ECO:0000313" key="9">
    <source>
        <dbReference type="Proteomes" id="UP000198618"/>
    </source>
</evidence>
<dbReference type="PROSITE" id="PS50110">
    <property type="entry name" value="RESPONSE_REGULATORY"/>
    <property type="match status" value="1"/>
</dbReference>
<dbReference type="InterPro" id="IPR008248">
    <property type="entry name" value="CheB-like"/>
</dbReference>
<dbReference type="SMART" id="SM00448">
    <property type="entry name" value="REC"/>
    <property type="match status" value="1"/>
</dbReference>
<evidence type="ECO:0000259" key="6">
    <source>
        <dbReference type="PROSITE" id="PS50110"/>
    </source>
</evidence>
<comment type="function">
    <text evidence="3">Involved in chemotaxis. Part of a chemotaxis signal transduction system that modulates chemotaxis in response to various stimuli. Catalyzes the demethylation of specific methylglutamate residues introduced into the chemoreceptors (methyl-accepting chemotaxis proteins or MCP) by CheR. Also mediates the irreversible deamidation of specific glutamine residues to glutamic acid.</text>
</comment>
<dbReference type="PANTHER" id="PTHR42872:SF3">
    <property type="entry name" value="PROTEIN-GLUTAMATE METHYLESTERASE_PROTEIN-GLUTAMINE GLUTAMINASE 1"/>
    <property type="match status" value="1"/>
</dbReference>
<keyword evidence="1 3" id="KW-0378">Hydrolase</keyword>
<name>A0A1H9Z3T6_9BACI</name>
<evidence type="ECO:0000313" key="8">
    <source>
        <dbReference type="EMBL" id="SES75673.1"/>
    </source>
</evidence>
<dbReference type="PIRSF" id="PIRSF000876">
    <property type="entry name" value="RR_chemtxs_CheB"/>
    <property type="match status" value="1"/>
</dbReference>
<keyword evidence="9" id="KW-1185">Reference proteome</keyword>
<dbReference type="Proteomes" id="UP000198618">
    <property type="component" value="Unassembled WGS sequence"/>
</dbReference>